<dbReference type="InterPro" id="IPR006297">
    <property type="entry name" value="EF-4"/>
</dbReference>
<feature type="domain" description="Translation elongation factor EFTu-like" evidence="5">
    <location>
        <begin position="57"/>
        <end position="127"/>
    </location>
</feature>
<dbReference type="SUPFAM" id="SSF50447">
    <property type="entry name" value="Translation proteins"/>
    <property type="match status" value="1"/>
</dbReference>
<dbReference type="Proteomes" id="UP000436088">
    <property type="component" value="Unassembled WGS sequence"/>
</dbReference>
<evidence type="ECO:0000313" key="7">
    <source>
        <dbReference type="Proteomes" id="UP000436088"/>
    </source>
</evidence>
<dbReference type="Pfam" id="PF03144">
    <property type="entry name" value="GTP_EFTU_D2"/>
    <property type="match status" value="1"/>
</dbReference>
<proteinExistence type="inferred from homology"/>
<accession>A0A6A2X3G6</accession>
<dbReference type="CDD" id="cd03699">
    <property type="entry name" value="EF4_II"/>
    <property type="match status" value="1"/>
</dbReference>
<dbReference type="PANTHER" id="PTHR43512:SF4">
    <property type="entry name" value="TRANSLATION FACTOR GUF1 HOMOLOG, CHLOROPLASTIC"/>
    <property type="match status" value="1"/>
</dbReference>
<organism evidence="6 7">
    <name type="scientific">Hibiscus syriacus</name>
    <name type="common">Rose of Sharon</name>
    <dbReference type="NCBI Taxonomy" id="106335"/>
    <lineage>
        <taxon>Eukaryota</taxon>
        <taxon>Viridiplantae</taxon>
        <taxon>Streptophyta</taxon>
        <taxon>Embryophyta</taxon>
        <taxon>Tracheophyta</taxon>
        <taxon>Spermatophyta</taxon>
        <taxon>Magnoliopsida</taxon>
        <taxon>eudicotyledons</taxon>
        <taxon>Gunneridae</taxon>
        <taxon>Pentapetalae</taxon>
        <taxon>rosids</taxon>
        <taxon>malvids</taxon>
        <taxon>Malvales</taxon>
        <taxon>Malvaceae</taxon>
        <taxon>Malvoideae</taxon>
        <taxon>Hibiscus</taxon>
    </lineage>
</organism>
<dbReference type="EMBL" id="VEPZ02001525">
    <property type="protein sequence ID" value="KAE8669533.1"/>
    <property type="molecule type" value="Genomic_DNA"/>
</dbReference>
<dbReference type="Gene3D" id="3.30.70.870">
    <property type="entry name" value="Elongation Factor G (Translational Gtpase), domain 3"/>
    <property type="match status" value="1"/>
</dbReference>
<comment type="caution">
    <text evidence="6">The sequence shown here is derived from an EMBL/GenBank/DDBJ whole genome shotgun (WGS) entry which is preliminary data.</text>
</comment>
<evidence type="ECO:0000256" key="2">
    <source>
        <dbReference type="ARBA" id="ARBA00022741"/>
    </source>
</evidence>
<dbReference type="AlphaFoldDB" id="A0A6A2X3G6"/>
<dbReference type="GO" id="GO:0016787">
    <property type="term" value="F:hydrolase activity"/>
    <property type="evidence" value="ECO:0007669"/>
    <property type="project" value="UniProtKB-KW"/>
</dbReference>
<evidence type="ECO:0000259" key="5">
    <source>
        <dbReference type="Pfam" id="PF03144"/>
    </source>
</evidence>
<keyword evidence="2" id="KW-0547">Nucleotide-binding</keyword>
<evidence type="ECO:0000256" key="3">
    <source>
        <dbReference type="ARBA" id="ARBA00022801"/>
    </source>
</evidence>
<comment type="similarity">
    <text evidence="1">Belongs to the TRAFAC class translation factor GTPase superfamily. Classic translation factor GTPase family. LepA subfamily.</text>
</comment>
<reference evidence="6" key="1">
    <citation type="submission" date="2019-09" db="EMBL/GenBank/DDBJ databases">
        <title>Draft genome information of white flower Hibiscus syriacus.</title>
        <authorList>
            <person name="Kim Y.-M."/>
        </authorList>
    </citation>
    <scope>NUCLEOTIDE SEQUENCE [LARGE SCALE GENOMIC DNA]</scope>
    <source>
        <strain evidence="6">YM2019G1</strain>
    </source>
</reference>
<protein>
    <recommendedName>
        <fullName evidence="5">Translation elongation factor EFTu-like domain-containing protein</fullName>
    </recommendedName>
</protein>
<dbReference type="GO" id="GO:0043022">
    <property type="term" value="F:ribosome binding"/>
    <property type="evidence" value="ECO:0007669"/>
    <property type="project" value="TreeGrafter"/>
</dbReference>
<dbReference type="Gene3D" id="2.40.30.10">
    <property type="entry name" value="Translation factors"/>
    <property type="match status" value="1"/>
</dbReference>
<keyword evidence="3" id="KW-0378">Hydrolase</keyword>
<dbReference type="GO" id="GO:0005525">
    <property type="term" value="F:GTP binding"/>
    <property type="evidence" value="ECO:0007669"/>
    <property type="project" value="UniProtKB-KW"/>
</dbReference>
<evidence type="ECO:0000313" key="6">
    <source>
        <dbReference type="EMBL" id="KAE8669533.1"/>
    </source>
</evidence>
<keyword evidence="7" id="KW-1185">Reference proteome</keyword>
<dbReference type="InterPro" id="IPR009000">
    <property type="entry name" value="Transl_B-barrel_sf"/>
</dbReference>
<name>A0A6A2X3G6_HIBSY</name>
<evidence type="ECO:0000256" key="1">
    <source>
        <dbReference type="ARBA" id="ARBA00005454"/>
    </source>
</evidence>
<evidence type="ECO:0000256" key="4">
    <source>
        <dbReference type="ARBA" id="ARBA00023134"/>
    </source>
</evidence>
<keyword evidence="4" id="KW-0342">GTP-binding</keyword>
<dbReference type="InterPro" id="IPR004161">
    <property type="entry name" value="EFTu-like_2"/>
</dbReference>
<dbReference type="PANTHER" id="PTHR43512">
    <property type="entry name" value="TRANSLATION FACTOR GUF1-RELATED"/>
    <property type="match status" value="1"/>
</dbReference>
<sequence length="517" mass="56469">MVIGLDCSKSIRCSAKEGIGITEILNAIVERIPPPPDVATSPLRALIFDSYYDPYRGVIVYFRVIDGKIKKGDRIYFMASQKDYFADEVGVLSPNQLQVDELYAGEVGYLSASIRSVADARVGDTITHYDRKAKSSLPGYEEATPMVFCGLFPVDADQFPELRDALEKLQLNDAALKPGGGVRLVFSNVGVSMEDGCCGDKSGAVRRSIERGLDIYFALTVSLYNLIGERPRHCPKEWMDVVTRNNLYAVEGVVDGAKLQVLGNYLMGWCKNFIKIGNLASQMQDKGLGGFSLMRVARNVVLLIFENSATLRSVKNEKSDTLAEWFSSVAAWLESLVMECRRVWVACEGILFHAWNWGSSVFSSGLNCTDEDVAIEVASLEKVSLLKSTKGVENSSNKFGEDDLIKSGYVGVGLGLSPSPCSNSGCHSTKALDHSNINIVEHLVDKSVDPSDGVIPWASEDVLMMGLFPSNGLPGDAIQLQEDTSAVPSFPGKLSRNRVVKKGKQKKGVLNKVARTY</sequence>
<dbReference type="FunFam" id="2.40.30.10:FF:000015">
    <property type="entry name" value="Translation factor GUF1, mitochondrial"/>
    <property type="match status" value="1"/>
</dbReference>
<gene>
    <name evidence="6" type="ORF">F3Y22_tig00112231pilonHSYRG00234</name>
</gene>
<dbReference type="GO" id="GO:0045727">
    <property type="term" value="P:positive regulation of translation"/>
    <property type="evidence" value="ECO:0007669"/>
    <property type="project" value="TreeGrafter"/>
</dbReference>